<feature type="coiled-coil region" evidence="1">
    <location>
        <begin position="128"/>
        <end position="155"/>
    </location>
</feature>
<organism evidence="2 3">
    <name type="scientific">Paratrimastix pyriformis</name>
    <dbReference type="NCBI Taxonomy" id="342808"/>
    <lineage>
        <taxon>Eukaryota</taxon>
        <taxon>Metamonada</taxon>
        <taxon>Preaxostyla</taxon>
        <taxon>Paratrimastigidae</taxon>
        <taxon>Paratrimastix</taxon>
    </lineage>
</organism>
<evidence type="ECO:0000313" key="2">
    <source>
        <dbReference type="EMBL" id="KAJ4462580.1"/>
    </source>
</evidence>
<sequence length="373" mass="42233">MSIYEQESQLASRADEAKLAAIQQQAADVRVQLNEAQRRVKELQVLEKTRTSLRIRREDLNRKETELKDMLTLRRPLMEDLLVGAPLRPATCEQDITDKLRVAKQQTALQSHQVEEFSKRLSEVEGRMDTRSKDIARMEAALAELQAKLAGHDNVPAEIDAAEEKVAKKRESVLAAAPPPRTRPLIVTLFYLLSHIHPSPSILSLLDHPFIIPFFLTRELQRTEVSVVFYTKYIGMAEETCRCPLCERNFSRDQLGTFLVKARPTVWLAGQGAHRADFDCHPWMSPLAPMGRLVCGMQAKERIEQAPQFRVRNQDLVTKAEQKRDALRALRGPWEDARKLTADLPAAKTELGTLAEQRTKLQAEGTECGLVLS</sequence>
<protein>
    <submittedName>
        <fullName evidence="2">Uncharacterized protein</fullName>
    </submittedName>
</protein>
<evidence type="ECO:0000313" key="3">
    <source>
        <dbReference type="Proteomes" id="UP001141327"/>
    </source>
</evidence>
<feature type="coiled-coil region" evidence="1">
    <location>
        <begin position="19"/>
        <end position="63"/>
    </location>
</feature>
<keyword evidence="1" id="KW-0175">Coiled coil</keyword>
<dbReference type="EMBL" id="JAPMOS010000002">
    <property type="protein sequence ID" value="KAJ4462580.1"/>
    <property type="molecule type" value="Genomic_DNA"/>
</dbReference>
<gene>
    <name evidence="2" type="ORF">PAPYR_560</name>
</gene>
<keyword evidence="3" id="KW-1185">Reference proteome</keyword>
<dbReference type="Proteomes" id="UP001141327">
    <property type="component" value="Unassembled WGS sequence"/>
</dbReference>
<reference evidence="2" key="1">
    <citation type="journal article" date="2022" name="bioRxiv">
        <title>Genomics of Preaxostyla Flagellates Illuminates Evolutionary Transitions and the Path Towards Mitochondrial Loss.</title>
        <authorList>
            <person name="Novak L.V.F."/>
            <person name="Treitli S.C."/>
            <person name="Pyrih J."/>
            <person name="Halakuc P."/>
            <person name="Pipaliya S.V."/>
            <person name="Vacek V."/>
            <person name="Brzon O."/>
            <person name="Soukal P."/>
            <person name="Eme L."/>
            <person name="Dacks J.B."/>
            <person name="Karnkowska A."/>
            <person name="Elias M."/>
            <person name="Hampl V."/>
        </authorList>
    </citation>
    <scope>NUCLEOTIDE SEQUENCE</scope>
    <source>
        <strain evidence="2">RCP-MX</strain>
    </source>
</reference>
<evidence type="ECO:0000256" key="1">
    <source>
        <dbReference type="SAM" id="Coils"/>
    </source>
</evidence>
<name>A0ABQ8UTX9_9EUKA</name>
<proteinExistence type="predicted"/>
<comment type="caution">
    <text evidence="2">The sequence shown here is derived from an EMBL/GenBank/DDBJ whole genome shotgun (WGS) entry which is preliminary data.</text>
</comment>
<accession>A0ABQ8UTX9</accession>